<dbReference type="Proteomes" id="UP000192320">
    <property type="component" value="Unassembled WGS sequence"/>
</dbReference>
<keyword evidence="2" id="KW-1185">Reference proteome</keyword>
<evidence type="ECO:0000313" key="1">
    <source>
        <dbReference type="EMBL" id="ORB03690.1"/>
    </source>
</evidence>
<comment type="caution">
    <text evidence="1">The sequence shown here is derived from an EMBL/GenBank/DDBJ whole genome shotgun (WGS) entry which is preliminary data.</text>
</comment>
<dbReference type="Pfam" id="PF00934">
    <property type="entry name" value="PE"/>
    <property type="match status" value="1"/>
</dbReference>
<dbReference type="EMBL" id="MVHZ01000002">
    <property type="protein sequence ID" value="ORB03690.1"/>
    <property type="molecule type" value="Genomic_DNA"/>
</dbReference>
<reference evidence="1 2" key="1">
    <citation type="submission" date="2017-02" db="EMBL/GenBank/DDBJ databases">
        <title>The new phylogeny of genus Mycobacterium.</title>
        <authorList>
            <person name="Tortoli E."/>
            <person name="Trovato A."/>
            <person name="Cirillo D.M."/>
        </authorList>
    </citation>
    <scope>NUCLEOTIDE SEQUENCE [LARGE SCALE GENOMIC DNA]</scope>
    <source>
        <strain evidence="1 2">DSM 45633</strain>
    </source>
</reference>
<dbReference type="Gene3D" id="1.10.287.850">
    <property type="entry name" value="HP0062-like domain"/>
    <property type="match status" value="1"/>
</dbReference>
<dbReference type="AlphaFoldDB" id="A0A7I7R5L7"/>
<sequence>MTLNVVPEGLAAASAAVEALTARLAAAQASAAPLITAVVPPAIDPVSLQTAAGFSAQGSEHAAVAAQGAAELGRAGVGVGESGINYAAGDAAGAATYFGGLRGSAG</sequence>
<name>A0A7I7R5L7_9MYCO</name>
<dbReference type="InterPro" id="IPR038332">
    <property type="entry name" value="PPE_sf"/>
</dbReference>
<dbReference type="InterPro" id="IPR000084">
    <property type="entry name" value="PE-PGRS_N"/>
</dbReference>
<organism evidence="1 2">
    <name type="scientific">Mycolicibacter minnesotensis</name>
    <dbReference type="NCBI Taxonomy" id="1118379"/>
    <lineage>
        <taxon>Bacteria</taxon>
        <taxon>Bacillati</taxon>
        <taxon>Actinomycetota</taxon>
        <taxon>Actinomycetes</taxon>
        <taxon>Mycobacteriales</taxon>
        <taxon>Mycobacteriaceae</taxon>
        <taxon>Mycolicibacter</taxon>
    </lineage>
</organism>
<dbReference type="SUPFAM" id="SSF140459">
    <property type="entry name" value="PE/PPE dimer-like"/>
    <property type="match status" value="1"/>
</dbReference>
<evidence type="ECO:0000313" key="2">
    <source>
        <dbReference type="Proteomes" id="UP000192320"/>
    </source>
</evidence>
<protein>
    <submittedName>
        <fullName evidence="1">PE family protein</fullName>
    </submittedName>
</protein>
<gene>
    <name evidence="1" type="ORF">BST33_01730</name>
</gene>
<accession>A0A7I7R5L7</accession>
<dbReference type="RefSeq" id="WP_083022517.1">
    <property type="nucleotide sequence ID" value="NZ_AP022589.1"/>
</dbReference>
<proteinExistence type="predicted"/>